<dbReference type="InterPro" id="IPR005635">
    <property type="entry name" value="Inner_centromere_prot_ARK-bd"/>
</dbReference>
<keyword evidence="5" id="KW-0206">Cytoskeleton</keyword>
<keyword evidence="4" id="KW-0963">Cytoplasm</keyword>
<name>A0AAN7ZRU5_9SACH</name>
<evidence type="ECO:0000256" key="1">
    <source>
        <dbReference type="ARBA" id="ARBA00004123"/>
    </source>
</evidence>
<dbReference type="GO" id="GO:0005819">
    <property type="term" value="C:spindle"/>
    <property type="evidence" value="ECO:0007669"/>
    <property type="project" value="UniProtKB-SubCell"/>
</dbReference>
<feature type="compositionally biased region" description="Polar residues" evidence="7">
    <location>
        <begin position="238"/>
        <end position="258"/>
    </location>
</feature>
<feature type="domain" description="Inner centromere protein ARK-binding" evidence="8">
    <location>
        <begin position="900"/>
        <end position="945"/>
    </location>
</feature>
<feature type="region of interest" description="Disordered" evidence="7">
    <location>
        <begin position="546"/>
        <end position="568"/>
    </location>
</feature>
<protein>
    <recommendedName>
        <fullName evidence="8">Inner centromere protein ARK-binding domain-containing protein</fullName>
    </recommendedName>
</protein>
<keyword evidence="6" id="KW-0539">Nucleus</keyword>
<comment type="caution">
    <text evidence="9">The sequence shown here is derived from an EMBL/GenBank/DDBJ whole genome shotgun (WGS) entry which is preliminary data.</text>
</comment>
<evidence type="ECO:0000256" key="3">
    <source>
        <dbReference type="ARBA" id="ARBA00010042"/>
    </source>
</evidence>
<evidence type="ECO:0000256" key="2">
    <source>
        <dbReference type="ARBA" id="ARBA00004186"/>
    </source>
</evidence>
<evidence type="ECO:0000313" key="9">
    <source>
        <dbReference type="EMBL" id="KAK5778619.1"/>
    </source>
</evidence>
<feature type="compositionally biased region" description="Basic and acidic residues" evidence="7">
    <location>
        <begin position="772"/>
        <end position="797"/>
    </location>
</feature>
<accession>A0AAN7ZRU5</accession>
<feature type="compositionally biased region" description="Low complexity" evidence="7">
    <location>
        <begin position="546"/>
        <end position="559"/>
    </location>
</feature>
<evidence type="ECO:0000256" key="4">
    <source>
        <dbReference type="ARBA" id="ARBA00022490"/>
    </source>
</evidence>
<comment type="similarity">
    <text evidence="3">Belongs to the INCENP family.</text>
</comment>
<feature type="region of interest" description="Disordered" evidence="7">
    <location>
        <begin position="689"/>
        <end position="713"/>
    </location>
</feature>
<reference evidence="10" key="1">
    <citation type="submission" date="2023-07" db="EMBL/GenBank/DDBJ databases">
        <title>A draft genome of Kazachstania heterogenica Y-27499.</title>
        <authorList>
            <person name="Donic C."/>
            <person name="Kralova J.S."/>
            <person name="Fidel L."/>
            <person name="Ben-Dor S."/>
            <person name="Jung S."/>
        </authorList>
    </citation>
    <scope>NUCLEOTIDE SEQUENCE [LARGE SCALE GENOMIC DNA]</scope>
    <source>
        <strain evidence="10">Y27499</strain>
    </source>
</reference>
<evidence type="ECO:0000256" key="5">
    <source>
        <dbReference type="ARBA" id="ARBA00023212"/>
    </source>
</evidence>
<evidence type="ECO:0000259" key="8">
    <source>
        <dbReference type="Pfam" id="PF03941"/>
    </source>
</evidence>
<evidence type="ECO:0000313" key="10">
    <source>
        <dbReference type="Proteomes" id="UP001306508"/>
    </source>
</evidence>
<comment type="subcellular location">
    <subcellularLocation>
        <location evidence="2">Cytoplasm</location>
        <location evidence="2">Cytoskeleton</location>
        <location evidence="2">Spindle</location>
    </subcellularLocation>
    <subcellularLocation>
        <location evidence="1">Nucleus</location>
    </subcellularLocation>
</comment>
<feature type="region of interest" description="Disordered" evidence="7">
    <location>
        <begin position="772"/>
        <end position="804"/>
    </location>
</feature>
<keyword evidence="10" id="KW-1185">Reference proteome</keyword>
<gene>
    <name evidence="9" type="ORF">RI543_004288</name>
</gene>
<proteinExistence type="inferred from homology"/>
<organism evidence="9 10">
    <name type="scientific">Arxiozyma heterogenica</name>
    <dbReference type="NCBI Taxonomy" id="278026"/>
    <lineage>
        <taxon>Eukaryota</taxon>
        <taxon>Fungi</taxon>
        <taxon>Dikarya</taxon>
        <taxon>Ascomycota</taxon>
        <taxon>Saccharomycotina</taxon>
        <taxon>Saccharomycetes</taxon>
        <taxon>Saccharomycetales</taxon>
        <taxon>Saccharomycetaceae</taxon>
        <taxon>Arxiozyma</taxon>
    </lineage>
</organism>
<dbReference type="GO" id="GO:0005634">
    <property type="term" value="C:nucleus"/>
    <property type="evidence" value="ECO:0007669"/>
    <property type="project" value="UniProtKB-SubCell"/>
</dbReference>
<dbReference type="EMBL" id="JAWIZZ010000053">
    <property type="protein sequence ID" value="KAK5778619.1"/>
    <property type="molecule type" value="Genomic_DNA"/>
</dbReference>
<dbReference type="AlphaFoldDB" id="A0AAN7ZRU5"/>
<feature type="region of interest" description="Disordered" evidence="7">
    <location>
        <begin position="208"/>
        <end position="258"/>
    </location>
</feature>
<evidence type="ECO:0000256" key="6">
    <source>
        <dbReference type="ARBA" id="ARBA00023242"/>
    </source>
</evidence>
<feature type="compositionally biased region" description="Low complexity" evidence="7">
    <location>
        <begin position="692"/>
        <end position="711"/>
    </location>
</feature>
<evidence type="ECO:0000256" key="7">
    <source>
        <dbReference type="SAM" id="MobiDB-lite"/>
    </source>
</evidence>
<dbReference type="Proteomes" id="UP001306508">
    <property type="component" value="Unassembled WGS sequence"/>
</dbReference>
<sequence length="968" mass="109131">MGDQSIESIQKPTANKSISHTILQSLQLFNRVAKDDTKSINSKFLSMNQWFRDFNNTITNTQNKNYMISPDKLKVVIENLKEDSIIEDENEQLSLSSPHRFETTLPGSNQNSVILDSETTGKQELFITANPSPVIQKTPKNIQKITNNIHNSGHGSISKIKENEIVVKSNFETAISSWSPVKVEHTLKNVQTLDEEEQEKEIIPNHQQAIQPNDSNEEVPDTSNNTIIPKVNKDKSNDYQPSFTNKGENNTKQENGFPQENVISDNTIKENTKVENSDIKNIEIDNLSKNNADRNFTSPNVKKPVNDQSFVLHNPKSKVSIRTNMFEPLPEKDPLIVKNSTPSQKITSKSHNTTFRFQNLNKNVNLPTVTNSHTLFKTNLSFSKRSLSPSMNNKYKSIMTPKEKSNYMNTFHRNKHNIGNKVSPQTVNKVVVSPVKKHADGNIIKKENKKVIRSPISRLTTKTPQRIQSVSTKPGAVFDRLSSIPTKSFEQKIRSKTGQTPIARKFAPSSIDVTGSPIRRVSPKLKKTKMSEILEQEALSSIFFKNKSQNKNSPSKQENLVSNNKKTISPASKTLESKLIKTNKGFESLIPKLTQDTSLEKTKEPLKNNLLVSKSLLSKDTSKILADNIKSPSKSNNSYETRTLVNAPQTSTLKITSTLSSDIPAMSPTASESNKLKNTLVNSISLSSLNPNEKLSTTKNNNSSKINSNRKLAFENTKEDKVLGKLNVNSSSNETKQKDPTEKIQLIPLIDESKVDVKVKLNKRLSEVIRTQQEQEKKRRENQQKRKKSHLEEESGRKHSRYSTYRIYSKKHSLGTSTATDTFVKTIINSKNSKVIKNGITTIKNDNDSIVDTNNILGDIHKVDYRNIIGDGNFIATDKSTQAQELNSIEEDSLPEILSDDEQNRLALTEWAHSPALENQLKIQKHWDPRRIFGPIAPLHIDEIFPTSSSSRLNKVKSKLTKKPSWKH</sequence>
<dbReference type="Pfam" id="PF03941">
    <property type="entry name" value="INCENP_ARK-bind"/>
    <property type="match status" value="1"/>
</dbReference>